<keyword evidence="2" id="KW-0812">Transmembrane</keyword>
<name>A2DLF0_TRIV3</name>
<dbReference type="VEuPathDB" id="TrichDB:TVAG_268010"/>
<evidence type="ECO:0000313" key="3">
    <source>
        <dbReference type="EMBL" id="EAY18768.1"/>
    </source>
</evidence>
<evidence type="ECO:0000256" key="2">
    <source>
        <dbReference type="SAM" id="Phobius"/>
    </source>
</evidence>
<dbReference type="Proteomes" id="UP000001542">
    <property type="component" value="Unassembled WGS sequence"/>
</dbReference>
<protein>
    <submittedName>
        <fullName evidence="3">Uncharacterized protein</fullName>
    </submittedName>
</protein>
<dbReference type="KEGG" id="tva:5464282"/>
<keyword evidence="2" id="KW-0472">Membrane</keyword>
<dbReference type="RefSeq" id="XP_001579754.1">
    <property type="nucleotide sequence ID" value="XM_001579704.1"/>
</dbReference>
<feature type="region of interest" description="Disordered" evidence="1">
    <location>
        <begin position="1"/>
        <end position="34"/>
    </location>
</feature>
<dbReference type="EMBL" id="DS113215">
    <property type="protein sequence ID" value="EAY18768.1"/>
    <property type="molecule type" value="Genomic_DNA"/>
</dbReference>
<evidence type="ECO:0000256" key="1">
    <source>
        <dbReference type="SAM" id="MobiDB-lite"/>
    </source>
</evidence>
<evidence type="ECO:0000313" key="4">
    <source>
        <dbReference type="Proteomes" id="UP000001542"/>
    </source>
</evidence>
<keyword evidence="2" id="KW-1133">Transmembrane helix</keyword>
<gene>
    <name evidence="3" type="ORF">TVAG_268010</name>
</gene>
<proteinExistence type="predicted"/>
<dbReference type="InParanoid" id="A2DLF0"/>
<accession>A2DLF0</accession>
<organism evidence="3 4">
    <name type="scientific">Trichomonas vaginalis (strain ATCC PRA-98 / G3)</name>
    <dbReference type="NCBI Taxonomy" id="412133"/>
    <lineage>
        <taxon>Eukaryota</taxon>
        <taxon>Metamonada</taxon>
        <taxon>Parabasalia</taxon>
        <taxon>Trichomonadida</taxon>
        <taxon>Trichomonadidae</taxon>
        <taxon>Trichomonas</taxon>
    </lineage>
</organism>
<dbReference type="AlphaFoldDB" id="A2DLF0"/>
<reference evidence="3" key="1">
    <citation type="submission" date="2006-10" db="EMBL/GenBank/DDBJ databases">
        <authorList>
            <person name="Amadeo P."/>
            <person name="Zhao Q."/>
            <person name="Wortman J."/>
            <person name="Fraser-Liggett C."/>
            <person name="Carlton J."/>
        </authorList>
    </citation>
    <scope>NUCLEOTIDE SEQUENCE</scope>
    <source>
        <strain evidence="3">G3</strain>
    </source>
</reference>
<sequence length="101" mass="11599">MRTEGTVVETPAPTEKPTTNVQAEGSEEQELTPEQMDFIREKIRPIKIMEVVFFFSIIGVFLFIYMRVYNQPFPPFLKFILGIDDVVYPRDAQPKVGSNNA</sequence>
<reference evidence="3" key="2">
    <citation type="journal article" date="2007" name="Science">
        <title>Draft genome sequence of the sexually transmitted pathogen Trichomonas vaginalis.</title>
        <authorList>
            <person name="Carlton J.M."/>
            <person name="Hirt R.P."/>
            <person name="Silva J.C."/>
            <person name="Delcher A.L."/>
            <person name="Schatz M."/>
            <person name="Zhao Q."/>
            <person name="Wortman J.R."/>
            <person name="Bidwell S.L."/>
            <person name="Alsmark U.C.M."/>
            <person name="Besteiro S."/>
            <person name="Sicheritz-Ponten T."/>
            <person name="Noel C.J."/>
            <person name="Dacks J.B."/>
            <person name="Foster P.G."/>
            <person name="Simillion C."/>
            <person name="Van de Peer Y."/>
            <person name="Miranda-Saavedra D."/>
            <person name="Barton G.J."/>
            <person name="Westrop G.D."/>
            <person name="Mueller S."/>
            <person name="Dessi D."/>
            <person name="Fiori P.L."/>
            <person name="Ren Q."/>
            <person name="Paulsen I."/>
            <person name="Zhang H."/>
            <person name="Bastida-Corcuera F.D."/>
            <person name="Simoes-Barbosa A."/>
            <person name="Brown M.T."/>
            <person name="Hayes R.D."/>
            <person name="Mukherjee M."/>
            <person name="Okumura C.Y."/>
            <person name="Schneider R."/>
            <person name="Smith A.J."/>
            <person name="Vanacova S."/>
            <person name="Villalvazo M."/>
            <person name="Haas B.J."/>
            <person name="Pertea M."/>
            <person name="Feldblyum T.V."/>
            <person name="Utterback T.R."/>
            <person name="Shu C.L."/>
            <person name="Osoegawa K."/>
            <person name="de Jong P.J."/>
            <person name="Hrdy I."/>
            <person name="Horvathova L."/>
            <person name="Zubacova Z."/>
            <person name="Dolezal P."/>
            <person name="Malik S.B."/>
            <person name="Logsdon J.M. Jr."/>
            <person name="Henze K."/>
            <person name="Gupta A."/>
            <person name="Wang C.C."/>
            <person name="Dunne R.L."/>
            <person name="Upcroft J.A."/>
            <person name="Upcroft P."/>
            <person name="White O."/>
            <person name="Salzberg S.L."/>
            <person name="Tang P."/>
            <person name="Chiu C.-H."/>
            <person name="Lee Y.-S."/>
            <person name="Embley T.M."/>
            <person name="Coombs G.H."/>
            <person name="Mottram J.C."/>
            <person name="Tachezy J."/>
            <person name="Fraser-Liggett C.M."/>
            <person name="Johnson P.J."/>
        </authorList>
    </citation>
    <scope>NUCLEOTIDE SEQUENCE [LARGE SCALE GENOMIC DNA]</scope>
    <source>
        <strain evidence="3">G3</strain>
    </source>
</reference>
<keyword evidence="4" id="KW-1185">Reference proteome</keyword>
<dbReference type="SMR" id="A2DLF0"/>
<feature type="transmembrane region" description="Helical" evidence="2">
    <location>
        <begin position="48"/>
        <end position="68"/>
    </location>
</feature>
<dbReference type="VEuPathDB" id="TrichDB:TVAGG3_0013860"/>